<dbReference type="AlphaFoldDB" id="A0A2S3UQL6"/>
<reference evidence="2 3" key="1">
    <citation type="submission" date="2018-01" db="EMBL/GenBank/DDBJ databases">
        <title>Genomic Encyclopedia of Archaeal and Bacterial Type Strains, Phase II (KMG-II): from individual species to whole genera.</title>
        <authorList>
            <person name="Goeker M."/>
        </authorList>
    </citation>
    <scope>NUCLEOTIDE SEQUENCE [LARGE SCALE GENOMIC DNA]</scope>
    <source>
        <strain evidence="2 3">DSM 17023</strain>
    </source>
</reference>
<evidence type="ECO:0000313" key="3">
    <source>
        <dbReference type="Proteomes" id="UP000236959"/>
    </source>
</evidence>
<sequence>MAHEHHARHHHPHDHTHPHQHQQGHNHAGPDHLHSHVHGTSNADAAEELQALAASFIDGFRSADDKTSYLRLAGIPFHRPGSDGLVQHLVDASIASNWQVGTASPAFASRELVYMPYPGSMVQARESMTFSFVSLTERADIDLVDILTDRLAHGDIPE</sequence>
<dbReference type="RefSeq" id="WP_103223398.1">
    <property type="nucleotide sequence ID" value="NZ_PPCN01000007.1"/>
</dbReference>
<dbReference type="OrthoDB" id="7360617at2"/>
<evidence type="ECO:0000313" key="2">
    <source>
        <dbReference type="EMBL" id="POF30001.1"/>
    </source>
</evidence>
<accession>A0A2S3UQL6</accession>
<organism evidence="2 3">
    <name type="scientific">Roseibium marinum</name>
    <dbReference type="NCBI Taxonomy" id="281252"/>
    <lineage>
        <taxon>Bacteria</taxon>
        <taxon>Pseudomonadati</taxon>
        <taxon>Pseudomonadota</taxon>
        <taxon>Alphaproteobacteria</taxon>
        <taxon>Hyphomicrobiales</taxon>
        <taxon>Stappiaceae</taxon>
        <taxon>Roseibium</taxon>
    </lineage>
</organism>
<feature type="region of interest" description="Disordered" evidence="1">
    <location>
        <begin position="1"/>
        <end position="42"/>
    </location>
</feature>
<comment type="caution">
    <text evidence="2">The sequence shown here is derived from an EMBL/GenBank/DDBJ whole genome shotgun (WGS) entry which is preliminary data.</text>
</comment>
<feature type="compositionally biased region" description="Basic residues" evidence="1">
    <location>
        <begin position="1"/>
        <end position="24"/>
    </location>
</feature>
<evidence type="ECO:0000256" key="1">
    <source>
        <dbReference type="SAM" id="MobiDB-lite"/>
    </source>
</evidence>
<proteinExistence type="predicted"/>
<keyword evidence="3" id="KW-1185">Reference proteome</keyword>
<dbReference type="Proteomes" id="UP000236959">
    <property type="component" value="Unassembled WGS sequence"/>
</dbReference>
<gene>
    <name evidence="2" type="ORF">CLV41_10725</name>
</gene>
<name>A0A2S3UQL6_9HYPH</name>
<dbReference type="EMBL" id="PPCN01000007">
    <property type="protein sequence ID" value="POF30001.1"/>
    <property type="molecule type" value="Genomic_DNA"/>
</dbReference>
<protein>
    <submittedName>
        <fullName evidence="2">Uncharacterized protein</fullName>
    </submittedName>
</protein>